<organism evidence="2 3">
    <name type="scientific">Panagrellus redivivus</name>
    <name type="common">Microworm</name>
    <dbReference type="NCBI Taxonomy" id="6233"/>
    <lineage>
        <taxon>Eukaryota</taxon>
        <taxon>Metazoa</taxon>
        <taxon>Ecdysozoa</taxon>
        <taxon>Nematoda</taxon>
        <taxon>Chromadorea</taxon>
        <taxon>Rhabditida</taxon>
        <taxon>Tylenchina</taxon>
        <taxon>Panagrolaimomorpha</taxon>
        <taxon>Panagrolaimoidea</taxon>
        <taxon>Panagrolaimidae</taxon>
        <taxon>Panagrellus</taxon>
    </lineage>
</organism>
<keyword evidence="2" id="KW-1185">Reference proteome</keyword>
<feature type="chain" id="PRO_5028887963" evidence="1">
    <location>
        <begin position="27"/>
        <end position="127"/>
    </location>
</feature>
<keyword evidence="1" id="KW-0732">Signal</keyword>
<dbReference type="Proteomes" id="UP000492821">
    <property type="component" value="Unassembled WGS sequence"/>
</dbReference>
<accession>A0A7E4VGP5</accession>
<evidence type="ECO:0000313" key="3">
    <source>
        <dbReference type="WBParaSite" id="Pan_g20032.t1"/>
    </source>
</evidence>
<evidence type="ECO:0000256" key="1">
    <source>
        <dbReference type="SAM" id="SignalP"/>
    </source>
</evidence>
<reference evidence="2" key="1">
    <citation type="journal article" date="2013" name="Genetics">
        <title>The draft genome and transcriptome of Panagrellus redivivus are shaped by the harsh demands of a free-living lifestyle.</title>
        <authorList>
            <person name="Srinivasan J."/>
            <person name="Dillman A.R."/>
            <person name="Macchietto M.G."/>
            <person name="Heikkinen L."/>
            <person name="Lakso M."/>
            <person name="Fracchia K.M."/>
            <person name="Antoshechkin I."/>
            <person name="Mortazavi A."/>
            <person name="Wong G."/>
            <person name="Sternberg P.W."/>
        </authorList>
    </citation>
    <scope>NUCLEOTIDE SEQUENCE [LARGE SCALE GENOMIC DNA]</scope>
    <source>
        <strain evidence="2">MT8872</strain>
    </source>
</reference>
<sequence length="127" mass="13829">MSFALSHLIPSLILCVVLTVSISATAEHDKARVAWVPVMERRTEVASAIGDALKEDAEKTARISKMLNSSLANQEKTLAEGKQKLHHVLQATHAQQTRQPSSSTLSAPSAFFVGCLFTCLRFIHSTL</sequence>
<evidence type="ECO:0000313" key="2">
    <source>
        <dbReference type="Proteomes" id="UP000492821"/>
    </source>
</evidence>
<name>A0A7E4VGP5_PANRE</name>
<reference evidence="3" key="2">
    <citation type="submission" date="2020-10" db="UniProtKB">
        <authorList>
            <consortium name="WormBaseParasite"/>
        </authorList>
    </citation>
    <scope>IDENTIFICATION</scope>
</reference>
<feature type="signal peptide" evidence="1">
    <location>
        <begin position="1"/>
        <end position="26"/>
    </location>
</feature>
<dbReference type="WBParaSite" id="Pan_g20032.t1">
    <property type="protein sequence ID" value="Pan_g20032.t1"/>
    <property type="gene ID" value="Pan_g20032"/>
</dbReference>
<protein>
    <submittedName>
        <fullName evidence="3">DUF148 domain-containing protein</fullName>
    </submittedName>
</protein>
<proteinExistence type="predicted"/>
<dbReference type="AlphaFoldDB" id="A0A7E4VGP5"/>